<evidence type="ECO:0000313" key="15">
    <source>
        <dbReference type="EMBL" id="WXL29305.1"/>
    </source>
</evidence>
<dbReference type="EMBL" id="CP148067">
    <property type="protein sequence ID" value="WXL29305.1"/>
    <property type="molecule type" value="Genomic_DNA"/>
</dbReference>
<keyword evidence="7 13" id="KW-1133">Transmembrane helix</keyword>
<evidence type="ECO:0000256" key="2">
    <source>
        <dbReference type="ARBA" id="ARBA00022448"/>
    </source>
</evidence>
<evidence type="ECO:0000256" key="11">
    <source>
        <dbReference type="ARBA" id="ARBA00025198"/>
    </source>
</evidence>
<organism evidence="15 16">
    <name type="scientific">Mycoplasmopsis felifaucium</name>
    <dbReference type="NCBI Taxonomy" id="35768"/>
    <lineage>
        <taxon>Bacteria</taxon>
        <taxon>Bacillati</taxon>
        <taxon>Mycoplasmatota</taxon>
        <taxon>Mycoplasmoidales</taxon>
        <taxon>Metamycoplasmataceae</taxon>
        <taxon>Mycoplasmopsis</taxon>
    </lineage>
</organism>
<gene>
    <name evidence="13 15" type="primary">atpF</name>
    <name evidence="15" type="ORF">WG617_01485</name>
</gene>
<comment type="function">
    <text evidence="11 13">F(1)F(0) ATP synthase produces ATP from ADP in the presence of a proton or sodium gradient. F-type ATPases consist of two structural domains, F(1) containing the extramembraneous catalytic core and F(0) containing the membrane proton channel, linked together by a central stalk and a peripheral stalk. During catalysis, ATP synthesis in the catalytic domain of F(1) is coupled via a rotary mechanism of the central stalk subunits to proton translocation.</text>
</comment>
<evidence type="ECO:0000256" key="12">
    <source>
        <dbReference type="ARBA" id="ARBA00037847"/>
    </source>
</evidence>
<evidence type="ECO:0000256" key="10">
    <source>
        <dbReference type="ARBA" id="ARBA00023310"/>
    </source>
</evidence>
<reference evidence="15" key="1">
    <citation type="submission" date="2024-03" db="EMBL/GenBank/DDBJ databases">
        <title>Complete genome sequence of Mycoplasma felifaucium Z921 isolated from the trachea of a cheetah.</title>
        <authorList>
            <person name="Spergser J."/>
        </authorList>
    </citation>
    <scope>NUCLEOTIDE SEQUENCE [LARGE SCALE GENOMIC DNA]</scope>
    <source>
        <strain evidence="15">Z921</strain>
    </source>
</reference>
<keyword evidence="4 13" id="KW-0138">CF(0)</keyword>
<comment type="function">
    <text evidence="13">Component of the F(0) channel, it forms part of the peripheral stalk, linking F(1) to F(0).</text>
</comment>
<evidence type="ECO:0000256" key="9">
    <source>
        <dbReference type="ARBA" id="ARBA00023136"/>
    </source>
</evidence>
<comment type="similarity">
    <text evidence="1 13 14">Belongs to the ATPase B chain family.</text>
</comment>
<feature type="transmembrane region" description="Helical" evidence="13">
    <location>
        <begin position="34"/>
        <end position="55"/>
    </location>
</feature>
<evidence type="ECO:0000256" key="14">
    <source>
        <dbReference type="RuleBase" id="RU003848"/>
    </source>
</evidence>
<evidence type="ECO:0000256" key="1">
    <source>
        <dbReference type="ARBA" id="ARBA00005513"/>
    </source>
</evidence>
<dbReference type="InterPro" id="IPR005864">
    <property type="entry name" value="ATP_synth_F0_bsu_bac"/>
</dbReference>
<evidence type="ECO:0000256" key="7">
    <source>
        <dbReference type="ARBA" id="ARBA00022989"/>
    </source>
</evidence>
<dbReference type="PANTHER" id="PTHR33445:SF1">
    <property type="entry name" value="ATP SYNTHASE SUBUNIT B"/>
    <property type="match status" value="1"/>
</dbReference>
<dbReference type="NCBIfam" id="TIGR01144">
    <property type="entry name" value="ATP_synt_b"/>
    <property type="match status" value="1"/>
</dbReference>
<dbReference type="Gene3D" id="1.20.5.620">
    <property type="entry name" value="F1F0 ATP synthase subunit B, membrane domain"/>
    <property type="match status" value="1"/>
</dbReference>
<dbReference type="InterPro" id="IPR028987">
    <property type="entry name" value="ATP_synth_B-like_membr_sf"/>
</dbReference>
<evidence type="ECO:0000256" key="3">
    <source>
        <dbReference type="ARBA" id="ARBA00022475"/>
    </source>
</evidence>
<dbReference type="Pfam" id="PF00430">
    <property type="entry name" value="ATP-synt_B"/>
    <property type="match status" value="1"/>
</dbReference>
<dbReference type="PANTHER" id="PTHR33445">
    <property type="entry name" value="ATP SYNTHASE SUBUNIT B', CHLOROPLASTIC"/>
    <property type="match status" value="1"/>
</dbReference>
<keyword evidence="6 13" id="KW-0375">Hydrogen ion transport</keyword>
<accession>A0ABZ2RSB6</accession>
<dbReference type="CDD" id="cd06503">
    <property type="entry name" value="ATP-synt_Fo_b"/>
    <property type="match status" value="1"/>
</dbReference>
<name>A0ABZ2RSB6_9BACT</name>
<dbReference type="InterPro" id="IPR050059">
    <property type="entry name" value="ATP_synthase_B_chain"/>
</dbReference>
<keyword evidence="3 13" id="KW-1003">Cell membrane</keyword>
<dbReference type="HAMAP" id="MF_01398">
    <property type="entry name" value="ATP_synth_b_bprime"/>
    <property type="match status" value="1"/>
</dbReference>
<dbReference type="Proteomes" id="UP001477443">
    <property type="component" value="Chromosome"/>
</dbReference>
<keyword evidence="8 13" id="KW-0406">Ion transport</keyword>
<protein>
    <recommendedName>
        <fullName evidence="13">ATP synthase subunit b</fullName>
    </recommendedName>
    <alternativeName>
        <fullName evidence="13">ATP synthase F(0) sector subunit b</fullName>
    </alternativeName>
    <alternativeName>
        <fullName evidence="13">ATPase subunit I</fullName>
    </alternativeName>
    <alternativeName>
        <fullName evidence="13">F-type ATPase subunit b</fullName>
        <shortName evidence="13">F-ATPase subunit b</shortName>
    </alternativeName>
</protein>
<dbReference type="InterPro" id="IPR002146">
    <property type="entry name" value="ATP_synth_b/b'su_bac/chlpt"/>
</dbReference>
<keyword evidence="9 13" id="KW-0472">Membrane</keyword>
<proteinExistence type="inferred from homology"/>
<keyword evidence="16" id="KW-1185">Reference proteome</keyword>
<keyword evidence="5 13" id="KW-0812">Transmembrane</keyword>
<evidence type="ECO:0000256" key="5">
    <source>
        <dbReference type="ARBA" id="ARBA00022692"/>
    </source>
</evidence>
<keyword evidence="2 13" id="KW-0813">Transport</keyword>
<evidence type="ECO:0000313" key="16">
    <source>
        <dbReference type="Proteomes" id="UP001477443"/>
    </source>
</evidence>
<keyword evidence="10 13" id="KW-0066">ATP synthesis</keyword>
<comment type="subcellular location">
    <subcellularLocation>
        <location evidence="13">Cell membrane</location>
        <topology evidence="13">Single-pass membrane protein</topology>
    </subcellularLocation>
    <subcellularLocation>
        <location evidence="12">Endomembrane system</location>
        <topology evidence="12">Single-pass membrane protein</topology>
    </subcellularLocation>
</comment>
<dbReference type="RefSeq" id="WP_338822920.1">
    <property type="nucleotide sequence ID" value="NZ_CP148067.1"/>
</dbReference>
<evidence type="ECO:0000256" key="13">
    <source>
        <dbReference type="HAMAP-Rule" id="MF_01398"/>
    </source>
</evidence>
<sequence length="188" mass="21559">MNELITIGNQSAKFAESDIKTTLTEKFYAMFPSYPMLISTLIALVLVIVILWFLLHKPIKKAMKERQDYIQNNIDQAKATNDLSQQKLQEANLRLSQAYADANDIIKNAKVHGEKVIAQYTDQARVESKRILQKAKMDINRERALLLEESKNNIANTAVELARQIVKHEVSNESQEKIIESFLKDKNK</sequence>
<evidence type="ECO:0000256" key="8">
    <source>
        <dbReference type="ARBA" id="ARBA00023065"/>
    </source>
</evidence>
<comment type="subunit">
    <text evidence="13">F-type ATPases have 2 components, F(1) - the catalytic core - and F(0) - the membrane proton channel. F(1) has five subunits: alpha(3), beta(3), gamma(1), delta(1), epsilon(1). F(0) has three main subunits: a(1), b(2) and c(10-14). The alpha and beta chains form an alternating ring which encloses part of the gamma chain. F(1) is attached to F(0) by a central stalk formed by the gamma and epsilon chains, while a peripheral stalk is formed by the delta and b chains.</text>
</comment>
<dbReference type="SUPFAM" id="SSF81573">
    <property type="entry name" value="F1F0 ATP synthase subunit B, membrane domain"/>
    <property type="match status" value="1"/>
</dbReference>
<evidence type="ECO:0000256" key="6">
    <source>
        <dbReference type="ARBA" id="ARBA00022781"/>
    </source>
</evidence>
<evidence type="ECO:0000256" key="4">
    <source>
        <dbReference type="ARBA" id="ARBA00022547"/>
    </source>
</evidence>